<name>A0A1D1VXE2_RAMVA</name>
<dbReference type="OrthoDB" id="277175at2759"/>
<sequence length="256" mass="28839">MDHKEEQQMEVETLLSIYPDEMTMLTAENSDPDFGDAGVAADDTRTQFTLQISSSEAAFSSTGADRLATEWKFVFPPTYPEVPLEAEMLDPGEVPANIASKLEKVALSTARENVGMAAVFTVVSAVQDELNRHSEECLNRIKEMEERAKREEEESDRKKMEGTRVTVESFIAWKAKFDAERLKKANKPVLADVTQKRLTGRQMFEQNKMLDDSDAILMEEGEEAVDIDDREGLDEDFDHELFEQELLNEEGGGDSD</sequence>
<keyword evidence="4" id="KW-1185">Reference proteome</keyword>
<evidence type="ECO:0000256" key="1">
    <source>
        <dbReference type="SAM" id="Coils"/>
    </source>
</evidence>
<gene>
    <name evidence="3" type="primary">RvY_14748-1</name>
    <name evidence="3" type="synonym">RvY_14748.1</name>
    <name evidence="3" type="ORF">RvY_14748</name>
</gene>
<dbReference type="SMART" id="SM00591">
    <property type="entry name" value="RWD"/>
    <property type="match status" value="1"/>
</dbReference>
<feature type="domain" description="RWD" evidence="2">
    <location>
        <begin position="9"/>
        <end position="133"/>
    </location>
</feature>
<dbReference type="Gene3D" id="6.20.400.10">
    <property type="match status" value="1"/>
</dbReference>
<dbReference type="STRING" id="947166.A0A1D1VXE2"/>
<dbReference type="EMBL" id="BDGG01000011">
    <property type="protein sequence ID" value="GAV04478.1"/>
    <property type="molecule type" value="Genomic_DNA"/>
</dbReference>
<accession>A0A1D1VXE2</accession>
<dbReference type="PROSITE" id="PS50908">
    <property type="entry name" value="RWD"/>
    <property type="match status" value="1"/>
</dbReference>
<proteinExistence type="predicted"/>
<evidence type="ECO:0000259" key="2">
    <source>
        <dbReference type="PROSITE" id="PS50908"/>
    </source>
</evidence>
<protein>
    <recommendedName>
        <fullName evidence="2">RWD domain-containing protein</fullName>
    </recommendedName>
</protein>
<dbReference type="Pfam" id="PF05773">
    <property type="entry name" value="RWD"/>
    <property type="match status" value="1"/>
</dbReference>
<dbReference type="InterPro" id="IPR016135">
    <property type="entry name" value="UBQ-conjugating_enzyme/RWD"/>
</dbReference>
<reference evidence="3 4" key="1">
    <citation type="journal article" date="2016" name="Nat. Commun.">
        <title>Extremotolerant tardigrade genome and improved radiotolerance of human cultured cells by tardigrade-unique protein.</title>
        <authorList>
            <person name="Hashimoto T."/>
            <person name="Horikawa D.D."/>
            <person name="Saito Y."/>
            <person name="Kuwahara H."/>
            <person name="Kozuka-Hata H."/>
            <person name="Shin-I T."/>
            <person name="Minakuchi Y."/>
            <person name="Ohishi K."/>
            <person name="Motoyama A."/>
            <person name="Aizu T."/>
            <person name="Enomoto A."/>
            <person name="Kondo K."/>
            <person name="Tanaka S."/>
            <person name="Hara Y."/>
            <person name="Koshikawa S."/>
            <person name="Sagara H."/>
            <person name="Miura T."/>
            <person name="Yokobori S."/>
            <person name="Miyagawa K."/>
            <person name="Suzuki Y."/>
            <person name="Kubo T."/>
            <person name="Oyama M."/>
            <person name="Kohara Y."/>
            <person name="Fujiyama A."/>
            <person name="Arakawa K."/>
            <person name="Katayama T."/>
            <person name="Toyoda A."/>
            <person name="Kunieda T."/>
        </authorList>
    </citation>
    <scope>NUCLEOTIDE SEQUENCE [LARGE SCALE GENOMIC DNA]</scope>
    <source>
        <strain evidence="3 4">YOKOZUNA-1</strain>
    </source>
</reference>
<organism evidence="3 4">
    <name type="scientific">Ramazzottius varieornatus</name>
    <name type="common">Water bear</name>
    <name type="synonym">Tardigrade</name>
    <dbReference type="NCBI Taxonomy" id="947166"/>
    <lineage>
        <taxon>Eukaryota</taxon>
        <taxon>Metazoa</taxon>
        <taxon>Ecdysozoa</taxon>
        <taxon>Tardigrada</taxon>
        <taxon>Eutardigrada</taxon>
        <taxon>Parachela</taxon>
        <taxon>Hypsibioidea</taxon>
        <taxon>Ramazzottiidae</taxon>
        <taxon>Ramazzottius</taxon>
    </lineage>
</organism>
<dbReference type="AlphaFoldDB" id="A0A1D1VXE2"/>
<feature type="coiled-coil region" evidence="1">
    <location>
        <begin position="127"/>
        <end position="161"/>
    </location>
</feature>
<comment type="caution">
    <text evidence="3">The sequence shown here is derived from an EMBL/GenBank/DDBJ whole genome shotgun (WGS) entry which is preliminary data.</text>
</comment>
<dbReference type="InterPro" id="IPR006575">
    <property type="entry name" value="RWD_dom"/>
</dbReference>
<dbReference type="Gene3D" id="3.10.110.10">
    <property type="entry name" value="Ubiquitin Conjugating Enzyme"/>
    <property type="match status" value="1"/>
</dbReference>
<dbReference type="InterPro" id="IPR040213">
    <property type="entry name" value="GIR2-like"/>
</dbReference>
<dbReference type="InterPro" id="IPR032378">
    <property type="entry name" value="ZC3H15/TMA46_C"/>
</dbReference>
<keyword evidence="1" id="KW-0175">Coiled coil</keyword>
<evidence type="ECO:0000313" key="3">
    <source>
        <dbReference type="EMBL" id="GAV04478.1"/>
    </source>
</evidence>
<dbReference type="Pfam" id="PF16543">
    <property type="entry name" value="DFRP_C"/>
    <property type="match status" value="1"/>
</dbReference>
<dbReference type="Proteomes" id="UP000186922">
    <property type="component" value="Unassembled WGS sequence"/>
</dbReference>
<dbReference type="PANTHER" id="PTHR12292">
    <property type="entry name" value="RWD DOMAIN-CONTAINING PROTEIN"/>
    <property type="match status" value="1"/>
</dbReference>
<evidence type="ECO:0000313" key="4">
    <source>
        <dbReference type="Proteomes" id="UP000186922"/>
    </source>
</evidence>
<dbReference type="SUPFAM" id="SSF54495">
    <property type="entry name" value="UBC-like"/>
    <property type="match status" value="1"/>
</dbReference>